<evidence type="ECO:0000313" key="2">
    <source>
        <dbReference type="Proteomes" id="UP000821865"/>
    </source>
</evidence>
<name>A0ACB8CQP9_DERSI</name>
<comment type="caution">
    <text evidence="1">The sequence shown here is derived from an EMBL/GenBank/DDBJ whole genome shotgun (WGS) entry which is preliminary data.</text>
</comment>
<dbReference type="Proteomes" id="UP000821865">
    <property type="component" value="Chromosome 5"/>
</dbReference>
<accession>A0ACB8CQP9</accession>
<proteinExistence type="predicted"/>
<dbReference type="EMBL" id="CM023474">
    <property type="protein sequence ID" value="KAH7949338.1"/>
    <property type="molecule type" value="Genomic_DNA"/>
</dbReference>
<gene>
    <name evidence="1" type="ORF">HPB49_007859</name>
</gene>
<reference evidence="1" key="1">
    <citation type="submission" date="2020-05" db="EMBL/GenBank/DDBJ databases">
        <title>Large-scale comparative analyses of tick genomes elucidate their genetic diversity and vector capacities.</title>
        <authorList>
            <person name="Jia N."/>
            <person name="Wang J."/>
            <person name="Shi W."/>
            <person name="Du L."/>
            <person name="Sun Y."/>
            <person name="Zhan W."/>
            <person name="Jiang J."/>
            <person name="Wang Q."/>
            <person name="Zhang B."/>
            <person name="Ji P."/>
            <person name="Sakyi L.B."/>
            <person name="Cui X."/>
            <person name="Yuan T."/>
            <person name="Jiang B."/>
            <person name="Yang W."/>
            <person name="Lam T.T.-Y."/>
            <person name="Chang Q."/>
            <person name="Ding S."/>
            <person name="Wang X."/>
            <person name="Zhu J."/>
            <person name="Ruan X."/>
            <person name="Zhao L."/>
            <person name="Wei J."/>
            <person name="Que T."/>
            <person name="Du C."/>
            <person name="Cheng J."/>
            <person name="Dai P."/>
            <person name="Han X."/>
            <person name="Huang E."/>
            <person name="Gao Y."/>
            <person name="Liu J."/>
            <person name="Shao H."/>
            <person name="Ye R."/>
            <person name="Li L."/>
            <person name="Wei W."/>
            <person name="Wang X."/>
            <person name="Wang C."/>
            <person name="Yang T."/>
            <person name="Huo Q."/>
            <person name="Li W."/>
            <person name="Guo W."/>
            <person name="Chen H."/>
            <person name="Zhou L."/>
            <person name="Ni X."/>
            <person name="Tian J."/>
            <person name="Zhou Y."/>
            <person name="Sheng Y."/>
            <person name="Liu T."/>
            <person name="Pan Y."/>
            <person name="Xia L."/>
            <person name="Li J."/>
            <person name="Zhao F."/>
            <person name="Cao W."/>
        </authorList>
    </citation>
    <scope>NUCLEOTIDE SEQUENCE</scope>
    <source>
        <strain evidence="1">Dsil-2018</strain>
    </source>
</reference>
<organism evidence="1 2">
    <name type="scientific">Dermacentor silvarum</name>
    <name type="common">Tick</name>
    <dbReference type="NCBI Taxonomy" id="543639"/>
    <lineage>
        <taxon>Eukaryota</taxon>
        <taxon>Metazoa</taxon>
        <taxon>Ecdysozoa</taxon>
        <taxon>Arthropoda</taxon>
        <taxon>Chelicerata</taxon>
        <taxon>Arachnida</taxon>
        <taxon>Acari</taxon>
        <taxon>Parasitiformes</taxon>
        <taxon>Ixodida</taxon>
        <taxon>Ixodoidea</taxon>
        <taxon>Ixodidae</taxon>
        <taxon>Rhipicephalinae</taxon>
        <taxon>Dermacentor</taxon>
    </lineage>
</organism>
<protein>
    <submittedName>
        <fullName evidence="1">Uncharacterized protein</fullName>
    </submittedName>
</protein>
<keyword evidence="2" id="KW-1185">Reference proteome</keyword>
<sequence length="166" mass="18585">MNTMLRYVKSRARREVAELFEALGQPVEAGDSLAYRQLSKRSRRASSSVPKSEPQASYSESEYPSFSADPSVPATSCIVFSGEDVEEADLHIKVDREMFAVKNGEEGLAAVLSAYWLFNNFQYDRKLFNTLLVLERLFLGLTLSTPRVVATKFLNNVAKCVPCLMC</sequence>
<evidence type="ECO:0000313" key="1">
    <source>
        <dbReference type="EMBL" id="KAH7949338.1"/>
    </source>
</evidence>